<dbReference type="InterPro" id="IPR000073">
    <property type="entry name" value="AB_hydrolase_1"/>
</dbReference>
<protein>
    <recommendedName>
        <fullName evidence="5">AB hydrolase-1 domain-containing protein</fullName>
    </recommendedName>
</protein>
<keyword evidence="4" id="KW-0812">Transmembrane</keyword>
<dbReference type="AlphaFoldDB" id="A0A0G4I911"/>
<evidence type="ECO:0000259" key="5">
    <source>
        <dbReference type="Pfam" id="PF00561"/>
    </source>
</evidence>
<name>A0A0G4I911_9ALVE</name>
<feature type="compositionally biased region" description="Basic and acidic residues" evidence="3">
    <location>
        <begin position="567"/>
        <end position="579"/>
    </location>
</feature>
<gene>
    <name evidence="6" type="ORF">Cvel_2026</name>
</gene>
<dbReference type="Pfam" id="PF00561">
    <property type="entry name" value="Abhydrolase_1"/>
    <property type="match status" value="1"/>
</dbReference>
<keyword evidence="4" id="KW-0472">Membrane</keyword>
<dbReference type="InterPro" id="IPR029058">
    <property type="entry name" value="AB_hydrolase_fold"/>
</dbReference>
<proteinExistence type="predicted"/>
<keyword evidence="1" id="KW-0442">Lipid degradation</keyword>
<dbReference type="Gene3D" id="3.40.50.1820">
    <property type="entry name" value="alpha/beta hydrolase"/>
    <property type="match status" value="1"/>
</dbReference>
<evidence type="ECO:0000256" key="1">
    <source>
        <dbReference type="ARBA" id="ARBA00022963"/>
    </source>
</evidence>
<feature type="compositionally biased region" description="Low complexity" evidence="3">
    <location>
        <begin position="432"/>
        <end position="444"/>
    </location>
</feature>
<feature type="compositionally biased region" description="Polar residues" evidence="3">
    <location>
        <begin position="460"/>
        <end position="485"/>
    </location>
</feature>
<feature type="compositionally biased region" description="Acidic residues" evidence="3">
    <location>
        <begin position="524"/>
        <end position="533"/>
    </location>
</feature>
<dbReference type="VEuPathDB" id="CryptoDB:Cvel_2026"/>
<accession>A0A0G4I911</accession>
<evidence type="ECO:0000256" key="2">
    <source>
        <dbReference type="ARBA" id="ARBA00023098"/>
    </source>
</evidence>
<dbReference type="GO" id="GO:0016042">
    <property type="term" value="P:lipid catabolic process"/>
    <property type="evidence" value="ECO:0007669"/>
    <property type="project" value="UniProtKB-KW"/>
</dbReference>
<evidence type="ECO:0000256" key="4">
    <source>
        <dbReference type="SAM" id="Phobius"/>
    </source>
</evidence>
<dbReference type="PANTHER" id="PTHR11005">
    <property type="entry name" value="LYSOSOMAL ACID LIPASE-RELATED"/>
    <property type="match status" value="1"/>
</dbReference>
<dbReference type="SUPFAM" id="SSF53474">
    <property type="entry name" value="alpha/beta-Hydrolases"/>
    <property type="match status" value="1"/>
</dbReference>
<keyword evidence="2" id="KW-0443">Lipid metabolism</keyword>
<sequence>MHRIYNRKNAKPPKDKRVVFIQHGLLESSYNWVAVGWEHSIVRGLIESLGCEVWLGNSRGNFFTSNVSAPSQYNFERMAMYDTKGQLDYVLKYTGVAHVDVIGQSQGGAQTLIALSLSPSLRERVARVVLISAPVVITNLLDSSRSPVLQRLYSGFSKIFAAVLLPVVSVLGIITPAWILAAVLNFLFRHVVGFYLSELPLGGKERIWKANPAGRTSSDNIKFWLQQTKHGDGAPLTREDFAEETNIVTYGQPTAPRYPVENIRCPVHAFYGQRDCLVDVERSLHHLRDCLGQYLSSTVYPHFSHGDLGWGAERHKDFHPILIAWLATPHKLDYPSFFPHSLMYPQAAQKKLAEKARLMRRLTDETDTWTITISGGAGGSESLPPVGLQRRSPSVSSLPAALTGRRAESPAVGSEDKGGAESQASSRKRPLGLPSGRSRPSTRGGSSGAVGVEPKPSPSPTQTGGDASGSTNSGGDTSASPTSAGISRASGGHVGAVRRAPGGGMEERSQFVEAVDLGGRGLGDSEELTETDVNEAVSALPDSPKAGHQRGQTETSMVTASEGEEMGDLRTRLGDHVESSRGVGGVMDNDDVEIFSAASFSMKSSRYFSDAEGPSEKSQPTGRQKQQQHKGKTWGGKGGGGGGMVLRAPPTFHHRASR</sequence>
<keyword evidence="4" id="KW-1133">Transmembrane helix</keyword>
<feature type="transmembrane region" description="Helical" evidence="4">
    <location>
        <begin position="161"/>
        <end position="188"/>
    </location>
</feature>
<feature type="compositionally biased region" description="Polar residues" evidence="3">
    <location>
        <begin position="550"/>
        <end position="559"/>
    </location>
</feature>
<feature type="domain" description="AB hydrolase-1" evidence="5">
    <location>
        <begin position="18"/>
        <end position="156"/>
    </location>
</feature>
<feature type="region of interest" description="Disordered" evidence="3">
    <location>
        <begin position="370"/>
        <end position="587"/>
    </location>
</feature>
<organism evidence="6">
    <name type="scientific">Chromera velia CCMP2878</name>
    <dbReference type="NCBI Taxonomy" id="1169474"/>
    <lineage>
        <taxon>Eukaryota</taxon>
        <taxon>Sar</taxon>
        <taxon>Alveolata</taxon>
        <taxon>Colpodellida</taxon>
        <taxon>Chromeraceae</taxon>
        <taxon>Chromera</taxon>
    </lineage>
</organism>
<evidence type="ECO:0000256" key="3">
    <source>
        <dbReference type="SAM" id="MobiDB-lite"/>
    </source>
</evidence>
<dbReference type="EMBL" id="CDMZ01005710">
    <property type="protein sequence ID" value="CEM53615.1"/>
    <property type="molecule type" value="Genomic_DNA"/>
</dbReference>
<feature type="region of interest" description="Disordered" evidence="3">
    <location>
        <begin position="606"/>
        <end position="658"/>
    </location>
</feature>
<reference evidence="6" key="1">
    <citation type="submission" date="2014-11" db="EMBL/GenBank/DDBJ databases">
        <authorList>
            <person name="Otto D Thomas"/>
            <person name="Naeem Raeece"/>
        </authorList>
    </citation>
    <scope>NUCLEOTIDE SEQUENCE</scope>
</reference>
<feature type="compositionally biased region" description="Gly residues" evidence="3">
    <location>
        <begin position="633"/>
        <end position="644"/>
    </location>
</feature>
<evidence type="ECO:0000313" key="6">
    <source>
        <dbReference type="EMBL" id="CEM53615.1"/>
    </source>
</evidence>